<feature type="signal peptide" evidence="5">
    <location>
        <begin position="1"/>
        <end position="21"/>
    </location>
</feature>
<dbReference type="Gene3D" id="3.40.50.2300">
    <property type="match status" value="2"/>
</dbReference>
<proteinExistence type="inferred from homology"/>
<dbReference type="InterPro" id="IPR051010">
    <property type="entry name" value="BCAA_transport"/>
</dbReference>
<evidence type="ECO:0000259" key="6">
    <source>
        <dbReference type="Pfam" id="PF13458"/>
    </source>
</evidence>
<evidence type="ECO:0000313" key="8">
    <source>
        <dbReference type="Proteomes" id="UP000430975"/>
    </source>
</evidence>
<keyword evidence="2" id="KW-0813">Transport</keyword>
<organism evidence="7 8">
    <name type="scientific">Fundicoccus ignavus</name>
    <dbReference type="NCBI Taxonomy" id="2664442"/>
    <lineage>
        <taxon>Bacteria</taxon>
        <taxon>Bacillati</taxon>
        <taxon>Bacillota</taxon>
        <taxon>Bacilli</taxon>
        <taxon>Lactobacillales</taxon>
        <taxon>Aerococcaceae</taxon>
        <taxon>Fundicoccus</taxon>
    </lineage>
</organism>
<feature type="domain" description="Leucine-binding protein" evidence="6">
    <location>
        <begin position="38"/>
        <end position="368"/>
    </location>
</feature>
<comment type="similarity">
    <text evidence="1">Belongs to the leucine-binding protein family.</text>
</comment>
<dbReference type="InterPro" id="IPR000709">
    <property type="entry name" value="Leu_Ile_Val-bd"/>
</dbReference>
<evidence type="ECO:0000256" key="3">
    <source>
        <dbReference type="ARBA" id="ARBA00022729"/>
    </source>
</evidence>
<dbReference type="AlphaFoldDB" id="A0A6I2GHI8"/>
<accession>A0A6I2GHI8</accession>
<dbReference type="InterPro" id="IPR028082">
    <property type="entry name" value="Peripla_BP_I"/>
</dbReference>
<dbReference type="SUPFAM" id="SSF53822">
    <property type="entry name" value="Periplasmic binding protein-like I"/>
    <property type="match status" value="1"/>
</dbReference>
<dbReference type="RefSeq" id="WP_153863884.1">
    <property type="nucleotide sequence ID" value="NZ_WJQS01000009.1"/>
</dbReference>
<dbReference type="PRINTS" id="PR00337">
    <property type="entry name" value="LEUILEVALBP"/>
</dbReference>
<gene>
    <name evidence="7" type="ORF">GIY09_09940</name>
</gene>
<feature type="chain" id="PRO_5026119499" evidence="5">
    <location>
        <begin position="22"/>
        <end position="388"/>
    </location>
</feature>
<dbReference type="PROSITE" id="PS51257">
    <property type="entry name" value="PROKAR_LIPOPROTEIN"/>
    <property type="match status" value="1"/>
</dbReference>
<evidence type="ECO:0000256" key="2">
    <source>
        <dbReference type="ARBA" id="ARBA00022448"/>
    </source>
</evidence>
<evidence type="ECO:0000256" key="4">
    <source>
        <dbReference type="ARBA" id="ARBA00022970"/>
    </source>
</evidence>
<protein>
    <submittedName>
        <fullName evidence="7">ABC transporter substrate-binding protein</fullName>
    </submittedName>
</protein>
<dbReference type="Proteomes" id="UP000430975">
    <property type="component" value="Unassembled WGS sequence"/>
</dbReference>
<evidence type="ECO:0000313" key="7">
    <source>
        <dbReference type="EMBL" id="MRI86164.1"/>
    </source>
</evidence>
<comment type="caution">
    <text evidence="7">The sequence shown here is derived from an EMBL/GenBank/DDBJ whole genome shotgun (WGS) entry which is preliminary data.</text>
</comment>
<dbReference type="CDD" id="cd06347">
    <property type="entry name" value="PBP1_ABC_LivK_ligand_binding-like"/>
    <property type="match status" value="1"/>
</dbReference>
<keyword evidence="3 5" id="KW-0732">Signal</keyword>
<keyword evidence="8" id="KW-1185">Reference proteome</keyword>
<dbReference type="EMBL" id="WJQS01000009">
    <property type="protein sequence ID" value="MRI86164.1"/>
    <property type="molecule type" value="Genomic_DNA"/>
</dbReference>
<evidence type="ECO:0000256" key="5">
    <source>
        <dbReference type="SAM" id="SignalP"/>
    </source>
</evidence>
<dbReference type="Pfam" id="PF13458">
    <property type="entry name" value="Peripla_BP_6"/>
    <property type="match status" value="1"/>
</dbReference>
<name>A0A6I2GHI8_9LACT</name>
<sequence>MFKKFVSRMITGATVVTTACAAMATAPISVAAQEEGDTVRIGSLFELSGAVAAYGQTQSNAIKMAVEEINEAGGISGKQVEIVEFDTKSDDTEAAVLATRLASQENVSVIIGPATTSQMQAAIPIVNEFEVPLVSPSVTNTDIVFDDDGNVHPFAYRTSWPNSFQGAGIGKFAYENLNAEKTVVIYDNSSDYGVGLYDNFQENYEGEIVSVETVQPSDSDFSAIVTNLMAQEFDSIVILAFYQTAGPLVKQIREMGFEQPIVGSNGFGNDIIYELALPENMNDVYYASLYPILEDDEFVQKYQEKFNSDPDMFAALAYDTVYIVKQAIEQAGSTDPIAVNEALENLGSFEGITGSFIYDENHNPTKNVVSMIEIQGAEETGVHEVVFD</sequence>
<dbReference type="GO" id="GO:0006865">
    <property type="term" value="P:amino acid transport"/>
    <property type="evidence" value="ECO:0007669"/>
    <property type="project" value="UniProtKB-KW"/>
</dbReference>
<evidence type="ECO:0000256" key="1">
    <source>
        <dbReference type="ARBA" id="ARBA00010062"/>
    </source>
</evidence>
<dbReference type="PANTHER" id="PTHR30483">
    <property type="entry name" value="LEUCINE-SPECIFIC-BINDING PROTEIN"/>
    <property type="match status" value="1"/>
</dbReference>
<reference evidence="7 8" key="1">
    <citation type="submission" date="2019-11" db="EMBL/GenBank/DDBJ databases">
        <title>Characterisation of Fundicoccus ignavus gen. nov. sp. nov., a novel genus of the family Aerococcaceae isolated from bulk tank milk.</title>
        <authorList>
            <person name="Siebert A."/>
            <person name="Huptas C."/>
            <person name="Wenning M."/>
            <person name="Scherer S."/>
            <person name="Doll E.V."/>
        </authorList>
    </citation>
    <scope>NUCLEOTIDE SEQUENCE [LARGE SCALE GENOMIC DNA]</scope>
    <source>
        <strain evidence="7 8">WS4759</strain>
    </source>
</reference>
<dbReference type="PANTHER" id="PTHR30483:SF6">
    <property type="entry name" value="PERIPLASMIC BINDING PROTEIN OF ABC TRANSPORTER FOR NATURAL AMINO ACIDS"/>
    <property type="match status" value="1"/>
</dbReference>
<dbReference type="InterPro" id="IPR028081">
    <property type="entry name" value="Leu-bd"/>
</dbReference>
<keyword evidence="4" id="KW-0029">Amino-acid transport</keyword>